<evidence type="ECO:0000256" key="1">
    <source>
        <dbReference type="ARBA" id="ARBA00005310"/>
    </source>
</evidence>
<proteinExistence type="inferred from homology"/>
<keyword evidence="5" id="KW-1185">Reference proteome</keyword>
<evidence type="ECO:0000313" key="5">
    <source>
        <dbReference type="Proteomes" id="UP000762676"/>
    </source>
</evidence>
<comment type="similarity">
    <text evidence="1">Belongs to the sulfatase-modifying factor family.</text>
</comment>
<accession>A0AAV4GT65</accession>
<dbReference type="InterPro" id="IPR005532">
    <property type="entry name" value="SUMF_dom"/>
</dbReference>
<dbReference type="GO" id="GO:0120147">
    <property type="term" value="F:formylglycine-generating oxidase activity"/>
    <property type="evidence" value="ECO:0007669"/>
    <property type="project" value="TreeGrafter"/>
</dbReference>
<protein>
    <submittedName>
        <fullName evidence="4">Sulfatase modifying factor 1</fullName>
    </submittedName>
</protein>
<dbReference type="Proteomes" id="UP000762676">
    <property type="component" value="Unassembled WGS sequence"/>
</dbReference>
<reference evidence="4 5" key="1">
    <citation type="journal article" date="2021" name="Elife">
        <title>Chloroplast acquisition without the gene transfer in kleptoplastic sea slugs, Plakobranchus ocellatus.</title>
        <authorList>
            <person name="Maeda T."/>
            <person name="Takahashi S."/>
            <person name="Yoshida T."/>
            <person name="Shimamura S."/>
            <person name="Takaki Y."/>
            <person name="Nagai Y."/>
            <person name="Toyoda A."/>
            <person name="Suzuki Y."/>
            <person name="Arimoto A."/>
            <person name="Ishii H."/>
            <person name="Satoh N."/>
            <person name="Nishiyama T."/>
            <person name="Hasebe M."/>
            <person name="Maruyama T."/>
            <person name="Minagawa J."/>
            <person name="Obokata J."/>
            <person name="Shigenobu S."/>
        </authorList>
    </citation>
    <scope>NUCLEOTIDE SEQUENCE [LARGE SCALE GENOMIC DNA]</scope>
</reference>
<dbReference type="InterPro" id="IPR042095">
    <property type="entry name" value="SUMF_sf"/>
</dbReference>
<organism evidence="4 5">
    <name type="scientific">Elysia marginata</name>
    <dbReference type="NCBI Taxonomy" id="1093978"/>
    <lineage>
        <taxon>Eukaryota</taxon>
        <taxon>Metazoa</taxon>
        <taxon>Spiralia</taxon>
        <taxon>Lophotrochozoa</taxon>
        <taxon>Mollusca</taxon>
        <taxon>Gastropoda</taxon>
        <taxon>Heterobranchia</taxon>
        <taxon>Euthyneura</taxon>
        <taxon>Panpulmonata</taxon>
        <taxon>Sacoglossa</taxon>
        <taxon>Placobranchoidea</taxon>
        <taxon>Plakobranchidae</taxon>
        <taxon>Elysia</taxon>
    </lineage>
</organism>
<dbReference type="SUPFAM" id="SSF56436">
    <property type="entry name" value="C-type lectin-like"/>
    <property type="match status" value="1"/>
</dbReference>
<evidence type="ECO:0000256" key="2">
    <source>
        <dbReference type="SAM" id="MobiDB-lite"/>
    </source>
</evidence>
<feature type="region of interest" description="Disordered" evidence="2">
    <location>
        <begin position="86"/>
        <end position="122"/>
    </location>
</feature>
<gene>
    <name evidence="4" type="ORF">ElyMa_002525300</name>
</gene>
<dbReference type="AlphaFoldDB" id="A0AAV4GT65"/>
<dbReference type="Gene3D" id="3.90.1580.10">
    <property type="entry name" value="paralog of FGE (formylglycine-generating enzyme)"/>
    <property type="match status" value="1"/>
</dbReference>
<dbReference type="PANTHER" id="PTHR23150:SF19">
    <property type="entry name" value="FORMYLGLYCINE-GENERATING ENZYME"/>
    <property type="match status" value="1"/>
</dbReference>
<comment type="caution">
    <text evidence="4">The sequence shown here is derived from an EMBL/GenBank/DDBJ whole genome shotgun (WGS) entry which is preliminary data.</text>
</comment>
<dbReference type="Pfam" id="PF03781">
    <property type="entry name" value="FGE-sulfatase"/>
    <property type="match status" value="1"/>
</dbReference>
<dbReference type="GO" id="GO:0005783">
    <property type="term" value="C:endoplasmic reticulum"/>
    <property type="evidence" value="ECO:0007669"/>
    <property type="project" value="TreeGrafter"/>
</dbReference>
<evidence type="ECO:0000259" key="3">
    <source>
        <dbReference type="Pfam" id="PF03781"/>
    </source>
</evidence>
<evidence type="ECO:0000313" key="4">
    <source>
        <dbReference type="EMBL" id="GFR88723.1"/>
    </source>
</evidence>
<name>A0AAV4GT65_9GAST</name>
<dbReference type="InterPro" id="IPR016187">
    <property type="entry name" value="CTDL_fold"/>
</dbReference>
<dbReference type="InterPro" id="IPR051043">
    <property type="entry name" value="Sulfatase_Mod_Factor_Kinase"/>
</dbReference>
<sequence>MHTHFRCPHSAKSRRERCRQVFTLCGLRLEASTPESGLLHQSLVSYKHRPQPINIYRLRSVIPVHLQGEEESGMCSAEPLSDSQSTSGCGCQASRGDAEPKLQNVADEEDATVESEEEDFKEENVAKDNDFKIDSDSYPRTNQMLFIKGGSFHMGTDEPIFAADGEMPSRKVTVDSFYMDEYEVSNAEFKRFVDAKKYVTEAEKFGNSFVMDLYVSEETKSKITQMVAAAPWWLPVDGADWRHPEGPDTNIHDRMDHPVLHVSWNDANDYCKWAGKRLPTEAEFEYACKGGKKDRLFPWGNNLTPKGEHWMNIWQGEFPNSNTEEDGYGTTAPVTAFPKQNKFGLKNIVGNVWEWTQDWWVTEHSREHKTNPTGPPTGVDKVKKGGSFQCHKSYCYRYRCAARSQNTPDSSASNLGFRCASSKLPDYLKAKDEL</sequence>
<dbReference type="PANTHER" id="PTHR23150">
    <property type="entry name" value="SULFATASE MODIFYING FACTOR 1, 2"/>
    <property type="match status" value="1"/>
</dbReference>
<feature type="domain" description="Sulfatase-modifying factor enzyme-like" evidence="3">
    <location>
        <begin position="141"/>
        <end position="420"/>
    </location>
</feature>
<feature type="compositionally biased region" description="Acidic residues" evidence="2">
    <location>
        <begin position="106"/>
        <end position="121"/>
    </location>
</feature>
<dbReference type="EMBL" id="BMAT01005179">
    <property type="protein sequence ID" value="GFR88723.1"/>
    <property type="molecule type" value="Genomic_DNA"/>
</dbReference>